<organism evidence="8 9">
    <name type="scientific">Acorus calamus</name>
    <name type="common">Sweet flag</name>
    <dbReference type="NCBI Taxonomy" id="4465"/>
    <lineage>
        <taxon>Eukaryota</taxon>
        <taxon>Viridiplantae</taxon>
        <taxon>Streptophyta</taxon>
        <taxon>Embryophyta</taxon>
        <taxon>Tracheophyta</taxon>
        <taxon>Spermatophyta</taxon>
        <taxon>Magnoliopsida</taxon>
        <taxon>Liliopsida</taxon>
        <taxon>Acoraceae</taxon>
        <taxon>Acorus</taxon>
    </lineage>
</organism>
<dbReference type="CDD" id="cd10017">
    <property type="entry name" value="B3_DNA"/>
    <property type="match status" value="1"/>
</dbReference>
<feature type="region of interest" description="Disordered" evidence="6">
    <location>
        <begin position="1"/>
        <end position="20"/>
    </location>
</feature>
<protein>
    <recommendedName>
        <fullName evidence="7">TF-B3 domain-containing protein</fullName>
    </recommendedName>
</protein>
<dbReference type="PANTHER" id="PTHR31140:SF90">
    <property type="entry name" value="B3 DOMAIN-CONTAINING TRANSCRIPTION FACTOR LEC2"/>
    <property type="match status" value="1"/>
</dbReference>
<evidence type="ECO:0000256" key="4">
    <source>
        <dbReference type="ARBA" id="ARBA00023163"/>
    </source>
</evidence>
<keyword evidence="2" id="KW-0805">Transcription regulation</keyword>
<dbReference type="GO" id="GO:0005634">
    <property type="term" value="C:nucleus"/>
    <property type="evidence" value="ECO:0007669"/>
    <property type="project" value="UniProtKB-SubCell"/>
</dbReference>
<sequence length="430" mass="47282">MTDASLNVSTRTSVGLSGLRGGGRAIMNNPMIKSISGVQIPRPPRPNIVSAAVASRPPASEFTQGYHMNMASNIIDVQQVQVTVGRFEVPAAPPAVLQLPTAIQTRAGPVSITPKPPLLTQATRDPPNYGYNSTFSHASMKTQEVNVPRESQNSWINNGVSRTSHSTQAQNVVLKDFSMSSMIHNNTHNIDFQSSSIYADQQQVSNAAGDISTSSQTFVPPQSELNLRYPLLNFSERGDNKELEVLRMIPIIQKELQNSDVSHLGRIVLPKKDAETLLPQLSEREGLTLYMEDVVFPIIWKFKYRFWPNNRSAFIRMHGLQKGDIFTIYKDMVSGIHIVDGKKICRPTDNTGDQVATIKLPRNANGANNDNYEQISPSVSEGASVARSEPVTSSMKVSSIVNKNGNGLPQFDMNSLGIEADDAYFNPMQQ</sequence>
<dbReference type="SMART" id="SM01019">
    <property type="entry name" value="B3"/>
    <property type="match status" value="1"/>
</dbReference>
<keyword evidence="4" id="KW-0804">Transcription</keyword>
<keyword evidence="3" id="KW-0238">DNA-binding</keyword>
<evidence type="ECO:0000256" key="6">
    <source>
        <dbReference type="SAM" id="MobiDB-lite"/>
    </source>
</evidence>
<feature type="compositionally biased region" description="Polar residues" evidence="6">
    <location>
        <begin position="1"/>
        <end position="12"/>
    </location>
</feature>
<reference evidence="8" key="2">
    <citation type="submission" date="2023-06" db="EMBL/GenBank/DDBJ databases">
        <authorList>
            <person name="Ma L."/>
            <person name="Liu K.-W."/>
            <person name="Li Z."/>
            <person name="Hsiao Y.-Y."/>
            <person name="Qi Y."/>
            <person name="Fu T."/>
            <person name="Tang G."/>
            <person name="Zhang D."/>
            <person name="Sun W.-H."/>
            <person name="Liu D.-K."/>
            <person name="Li Y."/>
            <person name="Chen G.-Z."/>
            <person name="Liu X.-D."/>
            <person name="Liao X.-Y."/>
            <person name="Jiang Y.-T."/>
            <person name="Yu X."/>
            <person name="Hao Y."/>
            <person name="Huang J."/>
            <person name="Zhao X.-W."/>
            <person name="Ke S."/>
            <person name="Chen Y.-Y."/>
            <person name="Wu W.-L."/>
            <person name="Hsu J.-L."/>
            <person name="Lin Y.-F."/>
            <person name="Huang M.-D."/>
            <person name="Li C.-Y."/>
            <person name="Huang L."/>
            <person name="Wang Z.-W."/>
            <person name="Zhao X."/>
            <person name="Zhong W.-Y."/>
            <person name="Peng D.-H."/>
            <person name="Ahmad S."/>
            <person name="Lan S."/>
            <person name="Zhang J.-S."/>
            <person name="Tsai W.-C."/>
            <person name="Van De Peer Y."/>
            <person name="Liu Z.-J."/>
        </authorList>
    </citation>
    <scope>NUCLEOTIDE SEQUENCE</scope>
    <source>
        <strain evidence="8">CP</strain>
        <tissue evidence="8">Leaves</tissue>
    </source>
</reference>
<name>A0AAV9D5J6_ACOCL</name>
<dbReference type="PANTHER" id="PTHR31140">
    <property type="entry name" value="B3 DOMAIN-CONTAINING TRANSCRIPTION FACTOR ABI3"/>
    <property type="match status" value="1"/>
</dbReference>
<evidence type="ECO:0000256" key="3">
    <source>
        <dbReference type="ARBA" id="ARBA00023125"/>
    </source>
</evidence>
<comment type="caution">
    <text evidence="8">The sequence shown here is derived from an EMBL/GenBank/DDBJ whole genome shotgun (WGS) entry which is preliminary data.</text>
</comment>
<proteinExistence type="predicted"/>
<dbReference type="GO" id="GO:0003677">
    <property type="term" value="F:DNA binding"/>
    <property type="evidence" value="ECO:0007669"/>
    <property type="project" value="UniProtKB-KW"/>
</dbReference>
<dbReference type="Gene3D" id="2.40.330.10">
    <property type="entry name" value="DNA-binding pseudobarrel domain"/>
    <property type="match status" value="1"/>
</dbReference>
<evidence type="ECO:0000313" key="9">
    <source>
        <dbReference type="Proteomes" id="UP001180020"/>
    </source>
</evidence>
<evidence type="ECO:0000259" key="7">
    <source>
        <dbReference type="SMART" id="SM01019"/>
    </source>
</evidence>
<dbReference type="AlphaFoldDB" id="A0AAV9D5J6"/>
<dbReference type="InterPro" id="IPR044800">
    <property type="entry name" value="LEC2-like"/>
</dbReference>
<dbReference type="SUPFAM" id="SSF101936">
    <property type="entry name" value="DNA-binding pseudobarrel domain"/>
    <property type="match status" value="1"/>
</dbReference>
<dbReference type="InterPro" id="IPR015300">
    <property type="entry name" value="DNA-bd_pseudobarrel_sf"/>
</dbReference>
<keyword evidence="5" id="KW-0539">Nucleus</keyword>
<dbReference type="EMBL" id="JAUJYO010000015">
    <property type="protein sequence ID" value="KAK1296485.1"/>
    <property type="molecule type" value="Genomic_DNA"/>
</dbReference>
<evidence type="ECO:0000256" key="5">
    <source>
        <dbReference type="ARBA" id="ARBA00023242"/>
    </source>
</evidence>
<gene>
    <name evidence="8" type="ORF">QJS10_CPB15g00005</name>
</gene>
<accession>A0AAV9D5J6</accession>
<evidence type="ECO:0000256" key="1">
    <source>
        <dbReference type="ARBA" id="ARBA00004123"/>
    </source>
</evidence>
<comment type="subcellular location">
    <subcellularLocation>
        <location evidence="1">Nucleus</location>
    </subcellularLocation>
</comment>
<dbReference type="InterPro" id="IPR003340">
    <property type="entry name" value="B3_DNA-bd"/>
</dbReference>
<feature type="domain" description="TF-B3" evidence="7">
    <location>
        <begin position="252"/>
        <end position="342"/>
    </location>
</feature>
<dbReference type="GO" id="GO:0003700">
    <property type="term" value="F:DNA-binding transcription factor activity"/>
    <property type="evidence" value="ECO:0007669"/>
    <property type="project" value="InterPro"/>
</dbReference>
<keyword evidence="9" id="KW-1185">Reference proteome</keyword>
<reference evidence="8" key="1">
    <citation type="journal article" date="2023" name="Nat. Commun.">
        <title>Diploid and tetraploid genomes of Acorus and the evolution of monocots.</title>
        <authorList>
            <person name="Ma L."/>
            <person name="Liu K.W."/>
            <person name="Li Z."/>
            <person name="Hsiao Y.Y."/>
            <person name="Qi Y."/>
            <person name="Fu T."/>
            <person name="Tang G.D."/>
            <person name="Zhang D."/>
            <person name="Sun W.H."/>
            <person name="Liu D.K."/>
            <person name="Li Y."/>
            <person name="Chen G.Z."/>
            <person name="Liu X.D."/>
            <person name="Liao X.Y."/>
            <person name="Jiang Y.T."/>
            <person name="Yu X."/>
            <person name="Hao Y."/>
            <person name="Huang J."/>
            <person name="Zhao X.W."/>
            <person name="Ke S."/>
            <person name="Chen Y.Y."/>
            <person name="Wu W.L."/>
            <person name="Hsu J.L."/>
            <person name="Lin Y.F."/>
            <person name="Huang M.D."/>
            <person name="Li C.Y."/>
            <person name="Huang L."/>
            <person name="Wang Z.W."/>
            <person name="Zhao X."/>
            <person name="Zhong W.Y."/>
            <person name="Peng D.H."/>
            <person name="Ahmad S."/>
            <person name="Lan S."/>
            <person name="Zhang J.S."/>
            <person name="Tsai W.C."/>
            <person name="Van de Peer Y."/>
            <person name="Liu Z.J."/>
        </authorList>
    </citation>
    <scope>NUCLEOTIDE SEQUENCE</scope>
    <source>
        <strain evidence="8">CP</strain>
    </source>
</reference>
<evidence type="ECO:0000256" key="2">
    <source>
        <dbReference type="ARBA" id="ARBA00023015"/>
    </source>
</evidence>
<dbReference type="Proteomes" id="UP001180020">
    <property type="component" value="Unassembled WGS sequence"/>
</dbReference>
<evidence type="ECO:0000313" key="8">
    <source>
        <dbReference type="EMBL" id="KAK1296485.1"/>
    </source>
</evidence>